<feature type="non-terminal residue" evidence="1">
    <location>
        <position position="112"/>
    </location>
</feature>
<sequence>MNNVKEKSLDIVFPQPKVATISGDKEILEQTINETLIRLEHYLKRIKKYSIKDFTSYYPDGLFEEDGSGVFDDFYITQQEGRMFGRYGNKFGLVDVKLFKGRFYYWEDDKAL</sequence>
<name>A0A383E563_9ZZZZ</name>
<proteinExistence type="predicted"/>
<dbReference type="EMBL" id="UINC01222975">
    <property type="protein sequence ID" value="SVE51977.1"/>
    <property type="molecule type" value="Genomic_DNA"/>
</dbReference>
<gene>
    <name evidence="1" type="ORF">METZ01_LOCUS504831</name>
</gene>
<dbReference type="AlphaFoldDB" id="A0A383E563"/>
<reference evidence="1" key="1">
    <citation type="submission" date="2018-05" db="EMBL/GenBank/DDBJ databases">
        <authorList>
            <person name="Lanie J.A."/>
            <person name="Ng W.-L."/>
            <person name="Kazmierczak K.M."/>
            <person name="Andrzejewski T.M."/>
            <person name="Davidsen T.M."/>
            <person name="Wayne K.J."/>
            <person name="Tettelin H."/>
            <person name="Glass J.I."/>
            <person name="Rusch D."/>
            <person name="Podicherti R."/>
            <person name="Tsui H.-C.T."/>
            <person name="Winkler M.E."/>
        </authorList>
    </citation>
    <scope>NUCLEOTIDE SEQUENCE</scope>
</reference>
<protein>
    <submittedName>
        <fullName evidence="1">Uncharacterized protein</fullName>
    </submittedName>
</protein>
<evidence type="ECO:0000313" key="1">
    <source>
        <dbReference type="EMBL" id="SVE51977.1"/>
    </source>
</evidence>
<organism evidence="1">
    <name type="scientific">marine metagenome</name>
    <dbReference type="NCBI Taxonomy" id="408172"/>
    <lineage>
        <taxon>unclassified sequences</taxon>
        <taxon>metagenomes</taxon>
        <taxon>ecological metagenomes</taxon>
    </lineage>
</organism>
<accession>A0A383E563</accession>